<feature type="region of interest" description="Disordered" evidence="1">
    <location>
        <begin position="1"/>
        <end position="32"/>
    </location>
</feature>
<dbReference type="Pfam" id="PF13579">
    <property type="entry name" value="Glyco_trans_4_4"/>
    <property type="match status" value="1"/>
</dbReference>
<reference evidence="3" key="1">
    <citation type="submission" date="2017-08" db="EMBL/GenBank/DDBJ databases">
        <authorList>
            <person name="Imhoff J.F."/>
            <person name="Rahn T."/>
            <person name="Kuenzel S."/>
            <person name="Neulinger S.C."/>
        </authorList>
    </citation>
    <scope>NUCLEOTIDE SEQUENCE</scope>
    <source>
        <strain evidence="3">DSM 9154</strain>
    </source>
</reference>
<dbReference type="PANTHER" id="PTHR45947">
    <property type="entry name" value="SULFOQUINOVOSYL TRANSFERASE SQD2"/>
    <property type="match status" value="1"/>
</dbReference>
<dbReference type="AlphaFoldDB" id="A0A934V2Q1"/>
<dbReference type="CDD" id="cd03794">
    <property type="entry name" value="GT4_WbuB-like"/>
    <property type="match status" value="1"/>
</dbReference>
<comment type="caution">
    <text evidence="3">The sequence shown here is derived from an EMBL/GenBank/DDBJ whole genome shotgun (WGS) entry which is preliminary data.</text>
</comment>
<sequence length="452" mass="48068">MHAPQASLNGASAADTHRSAAADGESRDAPERRHGQALKILILALNSAPDPVGAGKCTGEMAAWLAARGHQVQVVSAAPYYPGWRVAEGYRASVYRHETSDGVETLRCPVYVPRKPTGLRRLLQHLSFALSSLPAVVSRALAGGPDVVLTVAPSLIAAPNAWLAARLSGAEVWLHVQDLELDAALELGLLPGGRRRGWAEAVEGWLLRRFDRVTTIGDGMAQRLASKGVDPMHLGVLANWVDCTQIRPLPEREVSRASFGLPADAFVALYSGSLGEKQGVEVLIDAAARLVHRRDLHIAVFGDGPVRQRLLDAAAQLPNLTVASLVPASRLNDLLNCADVHLLPQAVGVQDLVLPSKLTHMLASGRPVVAAASPGTNLADLVEDCGVCLSSNEGDAFAQALIRLSEDPVLCRSLARSARERAVEQLDRDAVLGRLERALFGARHTLSAPDDA</sequence>
<feature type="domain" description="Glycosyltransferase subfamily 4-like N-terminal" evidence="2">
    <location>
        <begin position="53"/>
        <end position="240"/>
    </location>
</feature>
<evidence type="ECO:0000313" key="4">
    <source>
        <dbReference type="Proteomes" id="UP000778970"/>
    </source>
</evidence>
<dbReference type="InterPro" id="IPR050194">
    <property type="entry name" value="Glycosyltransferase_grp1"/>
</dbReference>
<accession>A0A934V2Q1</accession>
<protein>
    <submittedName>
        <fullName evidence="3">Colanic acid biosynthesis glycosyltransferase WcaI</fullName>
    </submittedName>
</protein>
<evidence type="ECO:0000313" key="3">
    <source>
        <dbReference type="EMBL" id="MBK1699340.1"/>
    </source>
</evidence>
<evidence type="ECO:0000256" key="1">
    <source>
        <dbReference type="SAM" id="MobiDB-lite"/>
    </source>
</evidence>
<dbReference type="Pfam" id="PF13692">
    <property type="entry name" value="Glyco_trans_1_4"/>
    <property type="match status" value="1"/>
</dbReference>
<feature type="compositionally biased region" description="Polar residues" evidence="1">
    <location>
        <begin position="1"/>
        <end position="10"/>
    </location>
</feature>
<dbReference type="NCBIfam" id="NF007640">
    <property type="entry name" value="PRK10307.1"/>
    <property type="match status" value="1"/>
</dbReference>
<gene>
    <name evidence="3" type="ORF">CKO21_19000</name>
</gene>
<dbReference type="GO" id="GO:0016758">
    <property type="term" value="F:hexosyltransferase activity"/>
    <property type="evidence" value="ECO:0007669"/>
    <property type="project" value="TreeGrafter"/>
</dbReference>
<dbReference type="PANTHER" id="PTHR45947:SF3">
    <property type="entry name" value="SULFOQUINOVOSYL TRANSFERASE SQD2"/>
    <property type="match status" value="1"/>
</dbReference>
<dbReference type="Gene3D" id="3.40.50.2000">
    <property type="entry name" value="Glycogen Phosphorylase B"/>
    <property type="match status" value="2"/>
</dbReference>
<name>A0A934V2Q1_9PROT</name>
<dbReference type="SUPFAM" id="SSF53756">
    <property type="entry name" value="UDP-Glycosyltransferase/glycogen phosphorylase"/>
    <property type="match status" value="1"/>
</dbReference>
<dbReference type="Proteomes" id="UP000778970">
    <property type="component" value="Unassembled WGS sequence"/>
</dbReference>
<proteinExistence type="predicted"/>
<evidence type="ECO:0000259" key="2">
    <source>
        <dbReference type="Pfam" id="PF13579"/>
    </source>
</evidence>
<feature type="compositionally biased region" description="Basic and acidic residues" evidence="1">
    <location>
        <begin position="15"/>
        <end position="32"/>
    </location>
</feature>
<organism evidence="3 4">
    <name type="scientific">Rhodovibrio salinarum</name>
    <dbReference type="NCBI Taxonomy" id="1087"/>
    <lineage>
        <taxon>Bacteria</taxon>
        <taxon>Pseudomonadati</taxon>
        <taxon>Pseudomonadota</taxon>
        <taxon>Alphaproteobacteria</taxon>
        <taxon>Rhodospirillales</taxon>
        <taxon>Rhodovibrionaceae</taxon>
        <taxon>Rhodovibrio</taxon>
    </lineage>
</organism>
<dbReference type="EMBL" id="NRRE01000035">
    <property type="protein sequence ID" value="MBK1699340.1"/>
    <property type="molecule type" value="Genomic_DNA"/>
</dbReference>
<reference evidence="3" key="2">
    <citation type="journal article" date="2020" name="Microorganisms">
        <title>Osmotic Adaptation and Compatible Solute Biosynthesis of Phototrophic Bacteria as Revealed from Genome Analyses.</title>
        <authorList>
            <person name="Imhoff J.F."/>
            <person name="Rahn T."/>
            <person name="Kunzel S."/>
            <person name="Keller A."/>
            <person name="Neulinger S.C."/>
        </authorList>
    </citation>
    <scope>NUCLEOTIDE SEQUENCE</scope>
    <source>
        <strain evidence="3">DSM 9154</strain>
    </source>
</reference>
<keyword evidence="4" id="KW-1185">Reference proteome</keyword>
<dbReference type="InterPro" id="IPR028098">
    <property type="entry name" value="Glyco_trans_4-like_N"/>
</dbReference>